<keyword evidence="1" id="KW-0472">Membrane</keyword>
<reference evidence="2 3" key="1">
    <citation type="submission" date="2019-05" db="EMBL/GenBank/DDBJ databases">
        <authorList>
            <person name="Narsing Rao M.P."/>
            <person name="Li W.J."/>
        </authorList>
    </citation>
    <scope>NUCLEOTIDE SEQUENCE [LARGE SCALE GENOMIC DNA]</scope>
    <source>
        <strain evidence="2 3">SYSU_K30003</strain>
    </source>
</reference>
<name>A0A5R9GI57_9BACL</name>
<dbReference type="InterPro" id="IPR038728">
    <property type="entry name" value="YkvI-like"/>
</dbReference>
<dbReference type="PANTHER" id="PTHR37814:SF1">
    <property type="entry name" value="MEMBRANE PROTEIN"/>
    <property type="match status" value="1"/>
</dbReference>
<comment type="caution">
    <text evidence="2">The sequence shown here is derived from an EMBL/GenBank/DDBJ whole genome shotgun (WGS) entry which is preliminary data.</text>
</comment>
<dbReference type="OrthoDB" id="4424890at2"/>
<dbReference type="AlphaFoldDB" id="A0A5R9GI57"/>
<feature type="transmembrane region" description="Helical" evidence="1">
    <location>
        <begin position="139"/>
        <end position="159"/>
    </location>
</feature>
<feature type="transmembrane region" description="Helical" evidence="1">
    <location>
        <begin position="300"/>
        <end position="317"/>
    </location>
</feature>
<evidence type="ECO:0000256" key="1">
    <source>
        <dbReference type="SAM" id="Phobius"/>
    </source>
</evidence>
<protein>
    <recommendedName>
        <fullName evidence="4">Membrane protein YkvI</fullName>
    </recommendedName>
</protein>
<feature type="transmembrane region" description="Helical" evidence="1">
    <location>
        <begin position="323"/>
        <end position="341"/>
    </location>
</feature>
<sequence length="347" mass="37588">MKRTAATMQIAFTYIGTVVGAGFATGQEILQFFTKYGSVALVTILVSTGLFIWLGTKVMLLANEIGAASYEDLNKHLFGAKWGERFSLLMLVELFSVAIVMLAGAGSVFREQLGMSFLLGIGVTLALGYVVIMGGMKGIMAVNSVVVPIMLAFTGIVFYRTTQNADFLTFEWLHQDDPYLPGRAWIAPLLYSAFNLASAQAVLVPLGAAVKDRTAIRLGGAIGGVGLGALLLVGHISLSTHAPVIFQYEIPMGLVVAGMGTAIHLMYLLLIYAEIFTTFIANIFGLSLQLEQRLRMKRRTIVVLALILCFGISFVGFKALLSTLYPFFGVLSLIWFAMIVVRQRSSA</sequence>
<accession>A0A5R9GI57</accession>
<keyword evidence="1" id="KW-0812">Transmembrane</keyword>
<dbReference type="PANTHER" id="PTHR37814">
    <property type="entry name" value="CONSERVED MEMBRANE PROTEIN"/>
    <property type="match status" value="1"/>
</dbReference>
<organism evidence="2 3">
    <name type="scientific">Paenibacillus antri</name>
    <dbReference type="NCBI Taxonomy" id="2582848"/>
    <lineage>
        <taxon>Bacteria</taxon>
        <taxon>Bacillati</taxon>
        <taxon>Bacillota</taxon>
        <taxon>Bacilli</taxon>
        <taxon>Bacillales</taxon>
        <taxon>Paenibacillaceae</taxon>
        <taxon>Paenibacillus</taxon>
    </lineage>
</organism>
<dbReference type="Proteomes" id="UP000309676">
    <property type="component" value="Unassembled WGS sequence"/>
</dbReference>
<dbReference type="RefSeq" id="WP_138191578.1">
    <property type="nucleotide sequence ID" value="NZ_VCIW01000001.1"/>
</dbReference>
<dbReference type="EMBL" id="VCIW01000001">
    <property type="protein sequence ID" value="TLS53950.1"/>
    <property type="molecule type" value="Genomic_DNA"/>
</dbReference>
<feature type="transmembrane region" description="Helical" evidence="1">
    <location>
        <begin position="86"/>
        <end position="109"/>
    </location>
</feature>
<feature type="transmembrane region" description="Helical" evidence="1">
    <location>
        <begin position="222"/>
        <end position="246"/>
    </location>
</feature>
<feature type="transmembrane region" description="Helical" evidence="1">
    <location>
        <begin position="36"/>
        <end position="54"/>
    </location>
</feature>
<keyword evidence="3" id="KW-1185">Reference proteome</keyword>
<evidence type="ECO:0008006" key="4">
    <source>
        <dbReference type="Google" id="ProtNLM"/>
    </source>
</evidence>
<feature type="transmembrane region" description="Helical" evidence="1">
    <location>
        <begin position="189"/>
        <end position="210"/>
    </location>
</feature>
<evidence type="ECO:0000313" key="2">
    <source>
        <dbReference type="EMBL" id="TLS53950.1"/>
    </source>
</evidence>
<keyword evidence="1" id="KW-1133">Transmembrane helix</keyword>
<evidence type="ECO:0000313" key="3">
    <source>
        <dbReference type="Proteomes" id="UP000309676"/>
    </source>
</evidence>
<gene>
    <name evidence="2" type="ORF">FE782_00960</name>
</gene>
<proteinExistence type="predicted"/>
<feature type="transmembrane region" description="Helical" evidence="1">
    <location>
        <begin position="115"/>
        <end position="132"/>
    </location>
</feature>